<reference evidence="1 2" key="1">
    <citation type="journal article" date="2022" name="Hortic Res">
        <title>A haplotype resolved chromosomal level avocado genome allows analysis of novel avocado genes.</title>
        <authorList>
            <person name="Nath O."/>
            <person name="Fletcher S.J."/>
            <person name="Hayward A."/>
            <person name="Shaw L.M."/>
            <person name="Masouleh A.K."/>
            <person name="Furtado A."/>
            <person name="Henry R.J."/>
            <person name="Mitter N."/>
        </authorList>
    </citation>
    <scope>NUCLEOTIDE SEQUENCE [LARGE SCALE GENOMIC DNA]</scope>
    <source>
        <strain evidence="2">cv. Hass</strain>
    </source>
</reference>
<protein>
    <submittedName>
        <fullName evidence="1">Uncharacterized protein</fullName>
    </submittedName>
</protein>
<name>A0ACC2KIU5_PERAE</name>
<comment type="caution">
    <text evidence="1">The sequence shown here is derived from an EMBL/GenBank/DDBJ whole genome shotgun (WGS) entry which is preliminary data.</text>
</comment>
<evidence type="ECO:0000313" key="2">
    <source>
        <dbReference type="Proteomes" id="UP001234297"/>
    </source>
</evidence>
<dbReference type="Proteomes" id="UP001234297">
    <property type="component" value="Chromosome 9"/>
</dbReference>
<organism evidence="1 2">
    <name type="scientific">Persea americana</name>
    <name type="common">Avocado</name>
    <dbReference type="NCBI Taxonomy" id="3435"/>
    <lineage>
        <taxon>Eukaryota</taxon>
        <taxon>Viridiplantae</taxon>
        <taxon>Streptophyta</taxon>
        <taxon>Embryophyta</taxon>
        <taxon>Tracheophyta</taxon>
        <taxon>Spermatophyta</taxon>
        <taxon>Magnoliopsida</taxon>
        <taxon>Magnoliidae</taxon>
        <taxon>Laurales</taxon>
        <taxon>Lauraceae</taxon>
        <taxon>Persea</taxon>
    </lineage>
</organism>
<proteinExistence type="predicted"/>
<evidence type="ECO:0000313" key="1">
    <source>
        <dbReference type="EMBL" id="KAJ8620833.1"/>
    </source>
</evidence>
<accession>A0ACC2KIU5</accession>
<gene>
    <name evidence="1" type="ORF">MRB53_029362</name>
</gene>
<dbReference type="EMBL" id="CM056817">
    <property type="protein sequence ID" value="KAJ8620833.1"/>
    <property type="molecule type" value="Genomic_DNA"/>
</dbReference>
<sequence>MTWLLDNPDESLEYILADSGFDVWIANSRGTRWSLKHQSLDPTKPAYWDWSWEELVQYELLSIVGFVHSQTGQKMHFVGYFLVVADFLNKLCSKHGIACYDSMSLFTGKNCCLNSSTVDLFLKYELQPTSTKNMVHLAQTVRKGDLTKFDYGSPIANMVHYSQLQPPLYNMPNIPSNMPLFLSYGGQDALSDVKDIQLLLDNLKFHDADKLTVQFVKDFAHADFIMGVNAKIIVYNPIIAFFNSQ</sequence>
<keyword evidence="2" id="KW-1185">Reference proteome</keyword>